<evidence type="ECO:0000256" key="4">
    <source>
        <dbReference type="ARBA" id="ARBA00023163"/>
    </source>
</evidence>
<sequence>MLSKVQTYAMAVPRDPTSAEIALFLSTRSGDQMMQLVQSIRAPAAQATLTASLLFAPPTVGARSAPPEKSRKALNAFVGFRCYYISIPTFKPWPMKKLSNPMGVMWEADPNKSLWSLMTKAWSIIRDQIGKDKAPLDKFFRIICPYLNIPSPETYLERCGWTFTTDEEGNPVLSRESVPSPHAFSAGIADMALSVEDIISYCQSMGYAQAYMSDADTISPTFLAQSCSQFAGKSTAKSQTSLTSSTHEGRLAARHKRRAKRQTARDTAVAPLLQQQIANGHIIDGMNVTNQDNSSFGQSEPVQFYDDLADLLINHVGHNQQADSGTAAAFATADDHIMMGLTDWSAFRLGADENATLPSFDPALL</sequence>
<keyword evidence="2 7" id="KW-0805">Transcription regulation</keyword>
<evidence type="ECO:0000256" key="1">
    <source>
        <dbReference type="ARBA" id="ARBA00015083"/>
    </source>
</evidence>
<evidence type="ECO:0000259" key="8">
    <source>
        <dbReference type="PROSITE" id="PS51325"/>
    </source>
</evidence>
<evidence type="ECO:0000256" key="6">
    <source>
        <dbReference type="ARBA" id="ARBA00035106"/>
    </source>
</evidence>
<comment type="function">
    <text evidence="6">Mating type proteins are sequence specific DNA-binding proteins that act as master switches in fungal differentiation by controlling gene expression in a cell type-specific fashion. Transcriptional activator that induces the transcription of alpha-specific genes.</text>
</comment>
<evidence type="ECO:0000256" key="5">
    <source>
        <dbReference type="ARBA" id="ARBA00023242"/>
    </source>
</evidence>
<keyword evidence="5 7" id="KW-0539">Nucleus</keyword>
<comment type="subcellular location">
    <subcellularLocation>
        <location evidence="7">Nucleus</location>
    </subcellularLocation>
</comment>
<evidence type="ECO:0000313" key="9">
    <source>
        <dbReference type="EMBL" id="ABC70321.1"/>
    </source>
</evidence>
<dbReference type="GO" id="GO:0008301">
    <property type="term" value="F:DNA binding, bending"/>
    <property type="evidence" value="ECO:0007669"/>
    <property type="project" value="InterPro"/>
</dbReference>
<evidence type="ECO:0000256" key="3">
    <source>
        <dbReference type="ARBA" id="ARBA00023125"/>
    </source>
</evidence>
<dbReference type="Pfam" id="PF04769">
    <property type="entry name" value="MATalpha_HMGbox"/>
    <property type="match status" value="1"/>
</dbReference>
<dbReference type="GO" id="GO:0005634">
    <property type="term" value="C:nucleus"/>
    <property type="evidence" value="ECO:0007669"/>
    <property type="project" value="UniProtKB-SubCell"/>
</dbReference>
<keyword evidence="3 7" id="KW-0238">DNA-binding</keyword>
<name>Q2LA72_9PLEO</name>
<evidence type="ECO:0000256" key="2">
    <source>
        <dbReference type="ARBA" id="ARBA00023015"/>
    </source>
</evidence>
<keyword evidence="4 7" id="KW-0804">Transcription</keyword>
<feature type="domain" description="Alpha box" evidence="8">
    <location>
        <begin position="69"/>
        <end position="126"/>
    </location>
</feature>
<reference evidence="9" key="1">
    <citation type="journal article" date="2006" name="Curr. Genet.">
        <title>Cloning of the mating type locus from Ascochyta lentis (teleomorph: Didymella lentis) and development of a multiplex PCR mating assay for Ascochyta species.</title>
        <authorList>
            <person name="Cherif M."/>
            <person name="Chilvers M.I."/>
            <person name="Akamatsu H."/>
            <person name="Peever T.L."/>
            <person name="Kaiser W.J."/>
        </authorList>
    </citation>
    <scope>NUCLEOTIDE SEQUENCE</scope>
    <source>
        <strain evidence="9">ATCC 96420</strain>
    </source>
</reference>
<accession>Q2LA72</accession>
<dbReference type="PROSITE" id="PS51325">
    <property type="entry name" value="ALPHA_BOX"/>
    <property type="match status" value="1"/>
</dbReference>
<dbReference type="InterPro" id="IPR006856">
    <property type="entry name" value="MATalpha_HMGbox"/>
</dbReference>
<evidence type="ECO:0000256" key="7">
    <source>
        <dbReference type="RuleBase" id="RU003516"/>
    </source>
</evidence>
<dbReference type="AlphaFoldDB" id="Q2LA72"/>
<dbReference type="EMBL" id="DQ341314">
    <property type="protein sequence ID" value="ABC70321.1"/>
    <property type="molecule type" value="Genomic_DNA"/>
</dbReference>
<proteinExistence type="inferred from homology"/>
<organism evidence="9">
    <name type="scientific">Ascochyta lentis</name>
    <dbReference type="NCBI Taxonomy" id="205686"/>
    <lineage>
        <taxon>Eukaryota</taxon>
        <taxon>Fungi</taxon>
        <taxon>Dikarya</taxon>
        <taxon>Ascomycota</taxon>
        <taxon>Pezizomycotina</taxon>
        <taxon>Dothideomycetes</taxon>
        <taxon>Pleosporomycetidae</taxon>
        <taxon>Pleosporales</taxon>
        <taxon>Pleosporineae</taxon>
        <taxon>Didymellaceae</taxon>
        <taxon>Ascochyta</taxon>
    </lineage>
</organism>
<protein>
    <recommendedName>
        <fullName evidence="1">Mating-type protein MAT-1</fullName>
    </recommendedName>
</protein>
<comment type="similarity">
    <text evidence="7">Belongs to the MATALPHA1 family.</text>
</comment>
<gene>
    <name evidence="9" type="primary">MAT1-1-1</name>
</gene>
<dbReference type="GO" id="GO:0045895">
    <property type="term" value="P:positive regulation of mating-type specific transcription, DNA-templated"/>
    <property type="evidence" value="ECO:0007669"/>
    <property type="project" value="InterPro"/>
</dbReference>